<protein>
    <submittedName>
        <fullName evidence="5">Transcriptional regulator, GntR family</fullName>
    </submittedName>
</protein>
<dbReference type="GO" id="GO:0003677">
    <property type="term" value="F:DNA binding"/>
    <property type="evidence" value="ECO:0007669"/>
    <property type="project" value="UniProtKB-KW"/>
</dbReference>
<dbReference type="CDD" id="cd07377">
    <property type="entry name" value="WHTH_GntR"/>
    <property type="match status" value="1"/>
</dbReference>
<dbReference type="SMART" id="SM00895">
    <property type="entry name" value="FCD"/>
    <property type="match status" value="1"/>
</dbReference>
<dbReference type="InterPro" id="IPR036388">
    <property type="entry name" value="WH-like_DNA-bd_sf"/>
</dbReference>
<evidence type="ECO:0000313" key="6">
    <source>
        <dbReference type="Proteomes" id="UP000243904"/>
    </source>
</evidence>
<keyword evidence="1" id="KW-0805">Transcription regulation</keyword>
<dbReference type="SMART" id="SM00345">
    <property type="entry name" value="HTH_GNTR"/>
    <property type="match status" value="1"/>
</dbReference>
<evidence type="ECO:0000259" key="4">
    <source>
        <dbReference type="PROSITE" id="PS50949"/>
    </source>
</evidence>
<name>A0A1H1ZVJ0_9BRAD</name>
<organism evidence="5 6">
    <name type="scientific">Bradyrhizobium canariense</name>
    <dbReference type="NCBI Taxonomy" id="255045"/>
    <lineage>
        <taxon>Bacteria</taxon>
        <taxon>Pseudomonadati</taxon>
        <taxon>Pseudomonadota</taxon>
        <taxon>Alphaproteobacteria</taxon>
        <taxon>Hyphomicrobiales</taxon>
        <taxon>Nitrobacteraceae</taxon>
        <taxon>Bradyrhizobium</taxon>
    </lineage>
</organism>
<gene>
    <name evidence="5" type="ORF">SAMN05444158_5704</name>
</gene>
<dbReference type="InterPro" id="IPR011711">
    <property type="entry name" value="GntR_C"/>
</dbReference>
<evidence type="ECO:0000313" key="5">
    <source>
        <dbReference type="EMBL" id="SDT37785.1"/>
    </source>
</evidence>
<dbReference type="PANTHER" id="PTHR43537">
    <property type="entry name" value="TRANSCRIPTIONAL REGULATOR, GNTR FAMILY"/>
    <property type="match status" value="1"/>
</dbReference>
<dbReference type="AlphaFoldDB" id="A0A1H1ZVJ0"/>
<dbReference type="PANTHER" id="PTHR43537:SF50">
    <property type="entry name" value="TRANSCRIPTIONAL REGULATORY PROTEIN"/>
    <property type="match status" value="1"/>
</dbReference>
<dbReference type="GO" id="GO:0003700">
    <property type="term" value="F:DNA-binding transcription factor activity"/>
    <property type="evidence" value="ECO:0007669"/>
    <property type="project" value="InterPro"/>
</dbReference>
<keyword evidence="2" id="KW-0238">DNA-binding</keyword>
<proteinExistence type="predicted"/>
<dbReference type="PRINTS" id="PR00035">
    <property type="entry name" value="HTHGNTR"/>
</dbReference>
<sequence length="278" mass="31367">MTFKGPNIHEPYDISIVTETKTRTEPKRRRHVTALQRRRLRVPRTGLYEQAAARLRLLIVRGDLAPGQQLLETDLSDALGVSRTPLREALKQLASEGLVELRLNRSTIVAPLRRDELTELFEAVSGIERCAAELAATRMVARDVERLEALQDRIQWHHDRGELRDYFEVNQQIHGAIVGFARNAVLKATHDILLPRVERARFFALSADGRWDESVREHQEILSALKDGDADRAGRLLGHHVRRTGDIVADTLDVQAEDAGAAKARRNVRAIITRKAGL</sequence>
<keyword evidence="3" id="KW-0804">Transcription</keyword>
<reference evidence="6" key="1">
    <citation type="submission" date="2016-10" db="EMBL/GenBank/DDBJ databases">
        <authorList>
            <person name="Varghese N."/>
            <person name="Submissions S."/>
        </authorList>
    </citation>
    <scope>NUCLEOTIDE SEQUENCE [LARGE SCALE GENOMIC DNA]</scope>
    <source>
        <strain evidence="6">GAS369</strain>
    </source>
</reference>
<dbReference type="SUPFAM" id="SSF46785">
    <property type="entry name" value="Winged helix' DNA-binding domain"/>
    <property type="match status" value="1"/>
</dbReference>
<evidence type="ECO:0000256" key="1">
    <source>
        <dbReference type="ARBA" id="ARBA00023015"/>
    </source>
</evidence>
<evidence type="ECO:0000256" key="3">
    <source>
        <dbReference type="ARBA" id="ARBA00023163"/>
    </source>
</evidence>
<dbReference type="InterPro" id="IPR036390">
    <property type="entry name" value="WH_DNA-bd_sf"/>
</dbReference>
<dbReference type="SUPFAM" id="SSF48008">
    <property type="entry name" value="GntR ligand-binding domain-like"/>
    <property type="match status" value="1"/>
</dbReference>
<dbReference type="Pfam" id="PF07729">
    <property type="entry name" value="FCD"/>
    <property type="match status" value="1"/>
</dbReference>
<dbReference type="InterPro" id="IPR008920">
    <property type="entry name" value="TF_FadR/GntR_C"/>
</dbReference>
<dbReference type="Pfam" id="PF00392">
    <property type="entry name" value="GntR"/>
    <property type="match status" value="1"/>
</dbReference>
<dbReference type="Gene3D" id="1.10.10.10">
    <property type="entry name" value="Winged helix-like DNA-binding domain superfamily/Winged helix DNA-binding domain"/>
    <property type="match status" value="1"/>
</dbReference>
<keyword evidence="6" id="KW-1185">Reference proteome</keyword>
<evidence type="ECO:0000256" key="2">
    <source>
        <dbReference type="ARBA" id="ARBA00023125"/>
    </source>
</evidence>
<dbReference type="InterPro" id="IPR000524">
    <property type="entry name" value="Tscrpt_reg_HTH_GntR"/>
</dbReference>
<accession>A0A1H1ZVJ0</accession>
<feature type="domain" description="HTH gntR-type" evidence="4">
    <location>
        <begin position="45"/>
        <end position="112"/>
    </location>
</feature>
<dbReference type="PROSITE" id="PS50949">
    <property type="entry name" value="HTH_GNTR"/>
    <property type="match status" value="1"/>
</dbReference>
<dbReference type="Gene3D" id="1.20.120.530">
    <property type="entry name" value="GntR ligand-binding domain-like"/>
    <property type="match status" value="1"/>
</dbReference>
<dbReference type="EMBL" id="LT629750">
    <property type="protein sequence ID" value="SDT37785.1"/>
    <property type="molecule type" value="Genomic_DNA"/>
</dbReference>
<dbReference type="Proteomes" id="UP000243904">
    <property type="component" value="Chromosome I"/>
</dbReference>